<dbReference type="RefSeq" id="WP_348392149.1">
    <property type="nucleotide sequence ID" value="NZ_CP134145.1"/>
</dbReference>
<dbReference type="InterPro" id="IPR021974">
    <property type="entry name" value="DUF3581"/>
</dbReference>
<evidence type="ECO:0000313" key="2">
    <source>
        <dbReference type="Proteomes" id="UP001258994"/>
    </source>
</evidence>
<evidence type="ECO:0000313" key="1">
    <source>
        <dbReference type="EMBL" id="WNC73036.1"/>
    </source>
</evidence>
<dbReference type="Pfam" id="PF12119">
    <property type="entry name" value="DUF3581"/>
    <property type="match status" value="1"/>
</dbReference>
<name>A0ABY9TW44_9GAMM</name>
<proteinExistence type="predicted"/>
<reference evidence="2" key="1">
    <citation type="submission" date="2023-09" db="EMBL/GenBank/DDBJ databases">
        <authorList>
            <person name="Li S."/>
            <person name="Li X."/>
            <person name="Zhang C."/>
            <person name="Zhao Z."/>
        </authorList>
    </citation>
    <scope>NUCLEOTIDE SEQUENCE [LARGE SCALE GENOMIC DNA]</scope>
    <source>
        <strain evidence="2">SQ149</strain>
    </source>
</reference>
<organism evidence="1 2">
    <name type="scientific">Thalassotalea psychrophila</name>
    <dbReference type="NCBI Taxonomy" id="3065647"/>
    <lineage>
        <taxon>Bacteria</taxon>
        <taxon>Pseudomonadati</taxon>
        <taxon>Pseudomonadota</taxon>
        <taxon>Gammaproteobacteria</taxon>
        <taxon>Alteromonadales</taxon>
        <taxon>Colwelliaceae</taxon>
        <taxon>Thalassotalea</taxon>
    </lineage>
</organism>
<sequence length="240" mass="27435">MFIEQYYSEENQKVNFTRQQASDFAKEIADDFNPIHGVDAKRFCVPGDLLFSIILQKSGLNKKMTFNFSGMVTEKVVLNFPNNVTDSAQVLDDNDKEYLNYQVSGEHTTCPTLIETLIRSYVEFSGHTFPHILGDLMEKNNVMINPARPMIMYESMEIALDTLDLADVSLELNTEETVLKVDGKRGQAKLKFDLLSNGEVVGHGVKYMVLSGLREYCKEAMEELNTRFYAMKDEYYANKK</sequence>
<protein>
    <submittedName>
        <fullName evidence="1">DUF3581 family protein</fullName>
    </submittedName>
</protein>
<keyword evidence="2" id="KW-1185">Reference proteome</keyword>
<dbReference type="Proteomes" id="UP001258994">
    <property type="component" value="Chromosome"/>
</dbReference>
<gene>
    <name evidence="1" type="ORF">RGQ13_03370</name>
</gene>
<dbReference type="EMBL" id="CP134145">
    <property type="protein sequence ID" value="WNC73036.1"/>
    <property type="molecule type" value="Genomic_DNA"/>
</dbReference>
<accession>A0ABY9TW44</accession>